<organism evidence="1 2">
    <name type="scientific">Photorhabdus stackebrandtii</name>
    <dbReference type="NCBI Taxonomy" id="1123042"/>
    <lineage>
        <taxon>Bacteria</taxon>
        <taxon>Pseudomonadati</taxon>
        <taxon>Pseudomonadota</taxon>
        <taxon>Gammaproteobacteria</taxon>
        <taxon>Enterobacterales</taxon>
        <taxon>Morganellaceae</taxon>
        <taxon>Photorhabdus</taxon>
    </lineage>
</organism>
<dbReference type="GO" id="GO:0016740">
    <property type="term" value="F:transferase activity"/>
    <property type="evidence" value="ECO:0007669"/>
    <property type="project" value="UniProtKB-KW"/>
</dbReference>
<name>A0A7X5TKU8_9GAMM</name>
<dbReference type="InterPro" id="IPR016181">
    <property type="entry name" value="Acyl_CoA_acyltransferase"/>
</dbReference>
<comment type="caution">
    <text evidence="1">The sequence shown here is derived from an EMBL/GenBank/DDBJ whole genome shotgun (WGS) entry which is preliminary data.</text>
</comment>
<reference evidence="1 2" key="1">
    <citation type="submission" date="2018-02" db="EMBL/GenBank/DDBJ databases">
        <authorList>
            <person name="Machado R.A."/>
        </authorList>
    </citation>
    <scope>NUCLEOTIDE SEQUENCE [LARGE SCALE GENOMIC DNA]</scope>
    <source>
        <strain evidence="1 2">DSM 23271</strain>
    </source>
</reference>
<keyword evidence="2" id="KW-1185">Reference proteome</keyword>
<dbReference type="Proteomes" id="UP000547931">
    <property type="component" value="Unassembled WGS sequence"/>
</dbReference>
<dbReference type="Gene3D" id="3.40.630.30">
    <property type="match status" value="1"/>
</dbReference>
<gene>
    <name evidence="1" type="ORF">C5470_08370</name>
</gene>
<evidence type="ECO:0000313" key="1">
    <source>
        <dbReference type="EMBL" id="NHB96440.1"/>
    </source>
</evidence>
<dbReference type="AlphaFoldDB" id="A0A7X5TKU8"/>
<keyword evidence="1" id="KW-0808">Transferase</keyword>
<protein>
    <submittedName>
        <fullName evidence="1">GNAT family N-acetyltransferase</fullName>
    </submittedName>
</protein>
<sequence>MFKIEPLDKNHYDNWNRVVINSKNGNFLFLIDYFKYHEVRFEDASLIIYKKQIPVAVFPANTDNETIYSHNGLTYGGLIYGKELHTKDILSIFDLIKEHYLKNGCKKMIYKCIPDVFKKYPSNEDLYALFINKAKLIRRDLSSVIELDKRPKLSDSRKNVIRKADKNNILIRPSDDFRCFHELLSGVLAKFNATPIHSSDEMKLLSSKFPENIKLYTALKDDSLIAGCIVYDFGHIVHTQYLASNEVGRNTGALDAILNSLINNVYHEKKYFSFGISTENSGYYLNEGLIAQKEGFGGRGVTHDFYEWDFNNR</sequence>
<dbReference type="SUPFAM" id="SSF55729">
    <property type="entry name" value="Acyl-CoA N-acyltransferases (Nat)"/>
    <property type="match status" value="1"/>
</dbReference>
<proteinExistence type="predicted"/>
<evidence type="ECO:0000313" key="2">
    <source>
        <dbReference type="Proteomes" id="UP000547931"/>
    </source>
</evidence>
<dbReference type="EMBL" id="PUJV01000007">
    <property type="protein sequence ID" value="NHB96440.1"/>
    <property type="molecule type" value="Genomic_DNA"/>
</dbReference>
<dbReference type="RefSeq" id="WP_166287627.1">
    <property type="nucleotide sequence ID" value="NZ_CAWPIE010000007.1"/>
</dbReference>
<accession>A0A7X5TKU8</accession>